<protein>
    <submittedName>
        <fullName evidence="1">Uncharacterized protein</fullName>
    </submittedName>
</protein>
<accession>A0A8J5S5K6</accession>
<reference evidence="1" key="1">
    <citation type="journal article" date="2021" name="bioRxiv">
        <title>Whole Genome Assembly and Annotation of Northern Wild Rice, Zizania palustris L., Supports a Whole Genome Duplication in the Zizania Genus.</title>
        <authorList>
            <person name="Haas M."/>
            <person name="Kono T."/>
            <person name="Macchietto M."/>
            <person name="Millas R."/>
            <person name="McGilp L."/>
            <person name="Shao M."/>
            <person name="Duquette J."/>
            <person name="Hirsch C.N."/>
            <person name="Kimball J."/>
        </authorList>
    </citation>
    <scope>NUCLEOTIDE SEQUENCE</scope>
    <source>
        <tissue evidence="1">Fresh leaf tissue</tissue>
    </source>
</reference>
<sequence>MGANVRSARDEWQRHGIWMDGAEAITGRDTSGKGWVTVVDRQGMRGAPARREGHQQELMCFPKRVEKISDMEIVKKNEGCSESMFVTSLEAQCNAMELEKMIQGFVPVPQELEVRHGIMEDVVSGEKSGSVVLKISSGVEVIPMEKEGQTVVD</sequence>
<comment type="caution">
    <text evidence="1">The sequence shown here is derived from an EMBL/GenBank/DDBJ whole genome shotgun (WGS) entry which is preliminary data.</text>
</comment>
<organism evidence="1 2">
    <name type="scientific">Zizania palustris</name>
    <name type="common">Northern wild rice</name>
    <dbReference type="NCBI Taxonomy" id="103762"/>
    <lineage>
        <taxon>Eukaryota</taxon>
        <taxon>Viridiplantae</taxon>
        <taxon>Streptophyta</taxon>
        <taxon>Embryophyta</taxon>
        <taxon>Tracheophyta</taxon>
        <taxon>Spermatophyta</taxon>
        <taxon>Magnoliopsida</taxon>
        <taxon>Liliopsida</taxon>
        <taxon>Poales</taxon>
        <taxon>Poaceae</taxon>
        <taxon>BOP clade</taxon>
        <taxon>Oryzoideae</taxon>
        <taxon>Oryzeae</taxon>
        <taxon>Zizaniinae</taxon>
        <taxon>Zizania</taxon>
    </lineage>
</organism>
<gene>
    <name evidence="1" type="ORF">GUJ93_ZPchr0004g39691</name>
</gene>
<dbReference type="AlphaFoldDB" id="A0A8J5S5K6"/>
<reference evidence="1" key="2">
    <citation type="submission" date="2021-02" db="EMBL/GenBank/DDBJ databases">
        <authorList>
            <person name="Kimball J.A."/>
            <person name="Haas M.W."/>
            <person name="Macchietto M."/>
            <person name="Kono T."/>
            <person name="Duquette J."/>
            <person name="Shao M."/>
        </authorList>
    </citation>
    <scope>NUCLEOTIDE SEQUENCE</scope>
    <source>
        <tissue evidence="1">Fresh leaf tissue</tissue>
    </source>
</reference>
<dbReference type="Proteomes" id="UP000729402">
    <property type="component" value="Unassembled WGS sequence"/>
</dbReference>
<evidence type="ECO:0000313" key="2">
    <source>
        <dbReference type="Proteomes" id="UP000729402"/>
    </source>
</evidence>
<keyword evidence="2" id="KW-1185">Reference proteome</keyword>
<proteinExistence type="predicted"/>
<evidence type="ECO:0000313" key="1">
    <source>
        <dbReference type="EMBL" id="KAG8064738.1"/>
    </source>
</evidence>
<dbReference type="EMBL" id="JAAALK010000285">
    <property type="protein sequence ID" value="KAG8064738.1"/>
    <property type="molecule type" value="Genomic_DNA"/>
</dbReference>
<name>A0A8J5S5K6_ZIZPA</name>